<reference evidence="1 2" key="1">
    <citation type="journal article" date="2023" name="BMC Biol.">
        <title>The compact genome of the sponge Oopsacas minuta (Hexactinellida) is lacking key metazoan core genes.</title>
        <authorList>
            <person name="Santini S."/>
            <person name="Schenkelaars Q."/>
            <person name="Jourda C."/>
            <person name="Duchesne M."/>
            <person name="Belahbib H."/>
            <person name="Rocher C."/>
            <person name="Selva M."/>
            <person name="Riesgo A."/>
            <person name="Vervoort M."/>
            <person name="Leys S.P."/>
            <person name="Kodjabachian L."/>
            <person name="Le Bivic A."/>
            <person name="Borchiellini C."/>
            <person name="Claverie J.M."/>
            <person name="Renard E."/>
        </authorList>
    </citation>
    <scope>NUCLEOTIDE SEQUENCE [LARGE SCALE GENOMIC DNA]</scope>
    <source>
        <strain evidence="1">SPO-2</strain>
    </source>
</reference>
<dbReference type="AlphaFoldDB" id="A0AAV7JRE0"/>
<protein>
    <submittedName>
        <fullName evidence="1">Uncharacterized protein</fullName>
    </submittedName>
</protein>
<keyword evidence="2" id="KW-1185">Reference proteome</keyword>
<evidence type="ECO:0000313" key="2">
    <source>
        <dbReference type="Proteomes" id="UP001165289"/>
    </source>
</evidence>
<accession>A0AAV7JRE0</accession>
<proteinExistence type="predicted"/>
<name>A0AAV7JRE0_9METZ</name>
<dbReference type="Proteomes" id="UP001165289">
    <property type="component" value="Unassembled WGS sequence"/>
</dbReference>
<organism evidence="1 2">
    <name type="scientific">Oopsacas minuta</name>
    <dbReference type="NCBI Taxonomy" id="111878"/>
    <lineage>
        <taxon>Eukaryota</taxon>
        <taxon>Metazoa</taxon>
        <taxon>Porifera</taxon>
        <taxon>Hexactinellida</taxon>
        <taxon>Hexasterophora</taxon>
        <taxon>Lyssacinosida</taxon>
        <taxon>Leucopsacidae</taxon>
        <taxon>Oopsacas</taxon>
    </lineage>
</organism>
<gene>
    <name evidence="1" type="ORF">LOD99_5256</name>
</gene>
<dbReference type="EMBL" id="JAKMXF010000304">
    <property type="protein sequence ID" value="KAI6651449.1"/>
    <property type="molecule type" value="Genomic_DNA"/>
</dbReference>
<comment type="caution">
    <text evidence="1">The sequence shown here is derived from an EMBL/GenBank/DDBJ whole genome shotgun (WGS) entry which is preliminary data.</text>
</comment>
<evidence type="ECO:0000313" key="1">
    <source>
        <dbReference type="EMBL" id="KAI6651449.1"/>
    </source>
</evidence>
<sequence length="98" mass="11253">MNGASVMSSHVSDVQARLKDKYPWLVHIHCTAHWVDKTSCRNRLPPLTHNTHFLSKLNITISLKNDQMILDETIQMIPQSLDVRCPSCFDLVDTEYDS</sequence>